<dbReference type="EC" id="3.1.1.2" evidence="3"/>
<name>A0A518DL88_9BACT</name>
<dbReference type="GO" id="GO:0004064">
    <property type="term" value="F:arylesterase activity"/>
    <property type="evidence" value="ECO:0007669"/>
    <property type="project" value="UniProtKB-EC"/>
</dbReference>
<dbReference type="Pfam" id="PF13472">
    <property type="entry name" value="Lipase_GDSL_2"/>
    <property type="match status" value="1"/>
</dbReference>
<proteinExistence type="predicted"/>
<feature type="signal peptide" evidence="1">
    <location>
        <begin position="1"/>
        <end position="20"/>
    </location>
</feature>
<dbReference type="Proteomes" id="UP000317648">
    <property type="component" value="Chromosome"/>
</dbReference>
<evidence type="ECO:0000256" key="1">
    <source>
        <dbReference type="SAM" id="SignalP"/>
    </source>
</evidence>
<reference evidence="3 4" key="1">
    <citation type="submission" date="2019-02" db="EMBL/GenBank/DDBJ databases">
        <title>Deep-cultivation of Planctomycetes and their phenomic and genomic characterization uncovers novel biology.</title>
        <authorList>
            <person name="Wiegand S."/>
            <person name="Jogler M."/>
            <person name="Boedeker C."/>
            <person name="Pinto D."/>
            <person name="Vollmers J."/>
            <person name="Rivas-Marin E."/>
            <person name="Kohn T."/>
            <person name="Peeters S.H."/>
            <person name="Heuer A."/>
            <person name="Rast P."/>
            <person name="Oberbeckmann S."/>
            <person name="Bunk B."/>
            <person name="Jeske O."/>
            <person name="Meyerdierks A."/>
            <person name="Storesund J.E."/>
            <person name="Kallscheuer N."/>
            <person name="Luecker S."/>
            <person name="Lage O.M."/>
            <person name="Pohl T."/>
            <person name="Merkel B.J."/>
            <person name="Hornburger P."/>
            <person name="Mueller R.-W."/>
            <person name="Bruemmer F."/>
            <person name="Labrenz M."/>
            <person name="Spormann A.M."/>
            <person name="Op den Camp H."/>
            <person name="Overmann J."/>
            <person name="Amann R."/>
            <person name="Jetten M.S.M."/>
            <person name="Mascher T."/>
            <person name="Medema M.H."/>
            <person name="Devos D.P."/>
            <person name="Kaster A.-K."/>
            <person name="Ovreas L."/>
            <person name="Rohde M."/>
            <person name="Galperin M.Y."/>
            <person name="Jogler C."/>
        </authorList>
    </citation>
    <scope>NUCLEOTIDE SEQUENCE [LARGE SCALE GENOMIC DNA]</scope>
    <source>
        <strain evidence="3 4">Pla85_3_4</strain>
    </source>
</reference>
<dbReference type="PANTHER" id="PTHR30383:SF5">
    <property type="entry name" value="SGNH HYDROLASE-TYPE ESTERASE DOMAIN-CONTAINING PROTEIN"/>
    <property type="match status" value="1"/>
</dbReference>
<dbReference type="InterPro" id="IPR036514">
    <property type="entry name" value="SGNH_hydro_sf"/>
</dbReference>
<evidence type="ECO:0000259" key="2">
    <source>
        <dbReference type="Pfam" id="PF13472"/>
    </source>
</evidence>
<evidence type="ECO:0000313" key="3">
    <source>
        <dbReference type="EMBL" id="QDU92591.1"/>
    </source>
</evidence>
<dbReference type="InterPro" id="IPR013830">
    <property type="entry name" value="SGNH_hydro"/>
</dbReference>
<keyword evidence="3" id="KW-0378">Hydrolase</keyword>
<protein>
    <submittedName>
        <fullName evidence="3">Arylesterase</fullName>
        <ecNumber evidence="3">3.1.1.2</ecNumber>
    </submittedName>
</protein>
<keyword evidence="4" id="KW-1185">Reference proteome</keyword>
<accession>A0A518DL88</accession>
<keyword evidence="1" id="KW-0732">Signal</keyword>
<dbReference type="EMBL" id="CP036433">
    <property type="protein sequence ID" value="QDU92591.1"/>
    <property type="molecule type" value="Genomic_DNA"/>
</dbReference>
<feature type="chain" id="PRO_5021705595" evidence="1">
    <location>
        <begin position="21"/>
        <end position="394"/>
    </location>
</feature>
<dbReference type="CDD" id="cd01834">
    <property type="entry name" value="SGNH_hydrolase_like_2"/>
    <property type="match status" value="1"/>
</dbReference>
<dbReference type="KEGG" id="lcre:Pla8534_03390"/>
<gene>
    <name evidence="3" type="ORF">Pla8534_03390</name>
</gene>
<dbReference type="AlphaFoldDB" id="A0A518DL88"/>
<dbReference type="GO" id="GO:0004622">
    <property type="term" value="F:phosphatidylcholine lysophospholipase activity"/>
    <property type="evidence" value="ECO:0007669"/>
    <property type="project" value="TreeGrafter"/>
</dbReference>
<evidence type="ECO:0000313" key="4">
    <source>
        <dbReference type="Proteomes" id="UP000317648"/>
    </source>
</evidence>
<dbReference type="Gene3D" id="3.40.50.1110">
    <property type="entry name" value="SGNH hydrolase"/>
    <property type="match status" value="1"/>
</dbReference>
<sequence length="394" mass="42679" precursor="true">MVRNLLLMTLVLGCCLPLHAADPALTVKKGDLWVMAGDSITAQRQHSNYIEAFYRTRYPELGLQFRNSGIGGNRTSSILARFDYDVAAWKPTIVSIELGMNDVGSGDDPAKYIDGMRQLIQKIRDIGAQPVLISSSPVNDGSVTGDWKSDRCRRIDPYTVALKKLAEEEQVVVIDQYHALLDLWGKNHRSETPINLTGDAVHPGPVGQYTMAGVILSQLQAKRDVSSATLSADGKVGAAEGCKISDVSAADGKLAFTRIDEASAWPISPKSQAAADLLPEIHDLSRWMLTVTDLPAGEYQVTINGKPAAVLTEKELASGWNMATVFEGAIADRSNKIVGLISGLQGGLNNNWRLASKEQDAEKLATAQQAIEAQESLLQAACAPEAWRIEIEKK</sequence>
<organism evidence="3 4">
    <name type="scientific">Lignipirellula cremea</name>
    <dbReference type="NCBI Taxonomy" id="2528010"/>
    <lineage>
        <taxon>Bacteria</taxon>
        <taxon>Pseudomonadati</taxon>
        <taxon>Planctomycetota</taxon>
        <taxon>Planctomycetia</taxon>
        <taxon>Pirellulales</taxon>
        <taxon>Pirellulaceae</taxon>
        <taxon>Lignipirellula</taxon>
    </lineage>
</organism>
<dbReference type="SUPFAM" id="SSF52266">
    <property type="entry name" value="SGNH hydrolase"/>
    <property type="match status" value="1"/>
</dbReference>
<dbReference type="PANTHER" id="PTHR30383">
    <property type="entry name" value="THIOESTERASE 1/PROTEASE 1/LYSOPHOSPHOLIPASE L1"/>
    <property type="match status" value="1"/>
</dbReference>
<feature type="domain" description="SGNH hydrolase-type esterase" evidence="2">
    <location>
        <begin position="37"/>
        <end position="208"/>
    </location>
</feature>
<dbReference type="RefSeq" id="WP_197442918.1">
    <property type="nucleotide sequence ID" value="NZ_CP036433.1"/>
</dbReference>
<dbReference type="InterPro" id="IPR051532">
    <property type="entry name" value="Ester_Hydrolysis_Enzymes"/>
</dbReference>